<keyword evidence="3" id="KW-0547">Nucleotide-binding</keyword>
<dbReference type="InterPro" id="IPR001650">
    <property type="entry name" value="Helicase_C-like"/>
</dbReference>
<organism evidence="3 4">
    <name type="scientific">Mycobacterium nebraskense</name>
    <dbReference type="NCBI Taxonomy" id="244292"/>
    <lineage>
        <taxon>Bacteria</taxon>
        <taxon>Bacillati</taxon>
        <taxon>Actinomycetota</taxon>
        <taxon>Actinomycetes</taxon>
        <taxon>Mycobacteriales</taxon>
        <taxon>Mycobacteriaceae</taxon>
        <taxon>Mycobacterium</taxon>
    </lineage>
</organism>
<dbReference type="PANTHER" id="PTHR41313:SF1">
    <property type="entry name" value="DNA METHYLASE ADENINE-SPECIFIC DOMAIN-CONTAINING PROTEIN"/>
    <property type="match status" value="1"/>
</dbReference>
<dbReference type="PANTHER" id="PTHR41313">
    <property type="entry name" value="ADENINE-SPECIFIC METHYLTRANSFERASE"/>
    <property type="match status" value="1"/>
</dbReference>
<feature type="coiled-coil region" evidence="1">
    <location>
        <begin position="969"/>
        <end position="1012"/>
    </location>
</feature>
<dbReference type="SUPFAM" id="SSF53335">
    <property type="entry name" value="S-adenosyl-L-methionine-dependent methyltransferases"/>
    <property type="match status" value="1"/>
</dbReference>
<evidence type="ECO:0000313" key="4">
    <source>
        <dbReference type="Proteomes" id="UP000193781"/>
    </source>
</evidence>
<dbReference type="InterPro" id="IPR014001">
    <property type="entry name" value="Helicase_ATP-bd"/>
</dbReference>
<dbReference type="Gene3D" id="3.40.50.150">
    <property type="entry name" value="Vaccinia Virus protein VP39"/>
    <property type="match status" value="1"/>
</dbReference>
<keyword evidence="3" id="KW-0067">ATP-binding</keyword>
<dbReference type="PRINTS" id="PR00507">
    <property type="entry name" value="N12N6MTFRASE"/>
</dbReference>
<keyword evidence="3" id="KW-0378">Hydrolase</keyword>
<dbReference type="InterPro" id="IPR029063">
    <property type="entry name" value="SAM-dependent_MTases_sf"/>
</dbReference>
<keyword evidence="3" id="KW-0347">Helicase</keyword>
<dbReference type="EMBL" id="LQPH01000161">
    <property type="protein sequence ID" value="ORW16504.1"/>
    <property type="molecule type" value="Genomic_DNA"/>
</dbReference>
<keyword evidence="4" id="KW-1185">Reference proteome</keyword>
<feature type="domain" description="Helicase C-terminal" evidence="2">
    <location>
        <begin position="1279"/>
        <end position="1444"/>
    </location>
</feature>
<proteinExistence type="predicted"/>
<dbReference type="SMART" id="SM00487">
    <property type="entry name" value="DEXDc"/>
    <property type="match status" value="1"/>
</dbReference>
<evidence type="ECO:0000256" key="1">
    <source>
        <dbReference type="SAM" id="Coils"/>
    </source>
</evidence>
<sequence length="1767" mass="193425">MEEFTSPTDFPASLDTLVPSGSKARIRANIAAVQLLRALQDAQRPATPAEQRVLATWSGWGAVPQVFDPRASDLTAERDTLAELLDRDQYRQAEASILNAHYTDPAIAAVVWEALGRAGFSGGKVLEPGCGAGTFIAHAPDEAVMVGVESDATTAAIAALLYPSAQIRHEGFESTHVPENSFAAAVGNVPFGRYAVTDPAHNPARHSIHNHFIVKSLALIAPGGYVAVLTSRYTLDAAKSVARRDISAKADLIGAIRLPSKAFTRVAGTEVVTDLLILRRRDPRTPSPDELPAWINTEAIELTDPDTGAGETLHINSHFVANPHNVLGQMHLGRGLNGSHQLVVRGTSGTSGTSGTELAEQLHDRLHLLIDSAMKHGLGLTATPAELTEVSADVFDPGLITAADRGEDTPLYTLRYSEANRGIEYWAGHQWEPHKTPKTLLAETRELIGLRDVAVSLIASQRDGQPAAERDQLRGHLNTLYDNYVRQHGPLNRFTWVYPTVTQERHDQRLAAAETAWRTAEGTPERPYTGPVPDDVAAQWDTEASEAPAPYKKRRHLDGGMRHDPGWALVASLEIFDEDTGSAQKSPIFSTDLLTPPLERATADTPEEALAVCLDRTQRVDVDLIANLLEVEVDDARDLIAGLVYPSLDDPDELVPAVSALSGNVRTKLARALDAAETNPIYNDYAAALQQVLPPQREAQDIKMRPGAPWIPAQVVAAFAEKTFDATGVVAEHIGGRWVVDVASYKRHGRLMTDEWGTDRRGCDAVSLLEAACNSKAVLVNNDDGVLDLQATFAAQAKMAKISEEFTRWLWSDETRRDTLVAEYNRRFNSRRAPAYDGSHMRFPGMSDHFTPHFYQRNAAARIISEPAVLLDHVVGAGKTGSMVAGALELRRLGLVRQPWLVVPNAITEQVGREAQQWYPAAKILLGSAATTADGRRRFIAQTASSDWDLVVIPQSAFTAINVSTDMRVDYIENQLDTLREQLQSAEADRSKKRIELAIKSAKARLEKLVAANTKDTGLRFEESGCDYLMIDEADTYKNLGRTCNIEELSCPNASQRAEDLALKLTVLRQRRRDEALAKGIPAHRVVERVATFATGTPISNSLGELWVMQTYLRPDLLEHAGVADLGDWGAAFTATTTTIEVNTTGTKLRPVTRVGKFTNLPALLALSSVYTDVVTRDQVPVELPPLRTGQRQIISLHPDIEVVDFITDLGYRLDHLDSRNPRRDNPLKISNDGRNVSLDPRLAHLPKPRHSRACAVADAAMRVHYRHAHRAYTHPDTGAPAGTGALQIMFCDRGTPSKDPAQFTIYQAIKDELVARGMPAAAIRFVHEAKNLQEIKTLFAQCIRGDVSVLIGSTEKIGAGVNVQARAAALHHVDVPWRPRDLEQREGRIQRQGNQNLDGIDIFIYVTEGSYDTVMWQKVQAKTLFIEQMRRNEVLDIEIDDLSGGDIGTAAAETKAIATGDPRYIHQVELDDTVKRLTALQRAHSQSVRNRDWQVSVLERAIPNKQRAIDELTPFARAAAAHASAGGPPRLTVADTTYTERVPASHALAAACRRAYTAGKDRGASRFEPIGATIYGIDILAARDLTHDQLLLRLAVPSRTAEISGLELLSTGAGPGSDVNGPKQLGLLRRVENLYTGLPEHHARLQHERDRDQAALDDFVTNPPAPFEHADELATKDAELKALTLELRMAAQSPEAKAKAAAAEQRMAARGRKPGWSLLLNPTPALVEELGYPSADALRKIVRARERLALEQHDHQQGLAGPEHDF</sequence>
<dbReference type="Proteomes" id="UP000193781">
    <property type="component" value="Unassembled WGS sequence"/>
</dbReference>
<dbReference type="InterPro" id="IPR052933">
    <property type="entry name" value="DNA_Protect_Modify"/>
</dbReference>
<keyword evidence="1" id="KW-0175">Coiled coil</keyword>
<accession>A0A0F5N9D2</accession>
<evidence type="ECO:0000259" key="2">
    <source>
        <dbReference type="PROSITE" id="PS51194"/>
    </source>
</evidence>
<dbReference type="InterPro" id="IPR027417">
    <property type="entry name" value="P-loop_NTPase"/>
</dbReference>
<dbReference type="SUPFAM" id="SSF52540">
    <property type="entry name" value="P-loop containing nucleoside triphosphate hydrolases"/>
    <property type="match status" value="2"/>
</dbReference>
<comment type="caution">
    <text evidence="3">The sequence shown here is derived from an EMBL/GenBank/DDBJ whole genome shotgun (WGS) entry which is preliminary data.</text>
</comment>
<dbReference type="STRING" id="244292.ABW17_26720"/>
<dbReference type="Gene3D" id="3.40.50.300">
    <property type="entry name" value="P-loop containing nucleotide triphosphate hydrolases"/>
    <property type="match status" value="2"/>
</dbReference>
<reference evidence="3 4" key="1">
    <citation type="submission" date="2016-01" db="EMBL/GenBank/DDBJ databases">
        <title>The new phylogeny of the genus Mycobacterium.</title>
        <authorList>
            <person name="Tarcisio F."/>
            <person name="Conor M."/>
            <person name="Antonella G."/>
            <person name="Elisabetta G."/>
            <person name="Giulia F.S."/>
            <person name="Sara T."/>
            <person name="Anna F."/>
            <person name="Clotilde B."/>
            <person name="Roberto B."/>
            <person name="Veronica D.S."/>
            <person name="Fabio R."/>
            <person name="Monica P."/>
            <person name="Olivier J."/>
            <person name="Enrico T."/>
            <person name="Nicola S."/>
        </authorList>
    </citation>
    <scope>NUCLEOTIDE SEQUENCE [LARGE SCALE GENOMIC DNA]</scope>
    <source>
        <strain evidence="3 4">DSM 44803</strain>
    </source>
</reference>
<evidence type="ECO:0000313" key="3">
    <source>
        <dbReference type="EMBL" id="ORW16504.1"/>
    </source>
</evidence>
<dbReference type="OrthoDB" id="9814088at2"/>
<gene>
    <name evidence="3" type="ORF">AWC17_14860</name>
</gene>
<protein>
    <submittedName>
        <fullName evidence="3">Helicase</fullName>
    </submittedName>
</protein>
<name>A0A0F5N9D2_9MYCO</name>
<dbReference type="PROSITE" id="PS51194">
    <property type="entry name" value="HELICASE_CTER"/>
    <property type="match status" value="1"/>
</dbReference>
<dbReference type="GO" id="GO:0004386">
    <property type="term" value="F:helicase activity"/>
    <property type="evidence" value="ECO:0007669"/>
    <property type="project" value="UniProtKB-KW"/>
</dbReference>